<accession>A0ABR3SIY6</accession>
<organism evidence="1 2">
    <name type="scientific">Neofusicoccum ribis</name>
    <dbReference type="NCBI Taxonomy" id="45134"/>
    <lineage>
        <taxon>Eukaryota</taxon>
        <taxon>Fungi</taxon>
        <taxon>Dikarya</taxon>
        <taxon>Ascomycota</taxon>
        <taxon>Pezizomycotina</taxon>
        <taxon>Dothideomycetes</taxon>
        <taxon>Dothideomycetes incertae sedis</taxon>
        <taxon>Botryosphaeriales</taxon>
        <taxon>Botryosphaeriaceae</taxon>
        <taxon>Neofusicoccum</taxon>
    </lineage>
</organism>
<dbReference type="Proteomes" id="UP001521116">
    <property type="component" value="Unassembled WGS sequence"/>
</dbReference>
<sequence length="141" mass="15981">MFATYQASSSNAFYCDPQAVKKLLGKEEKPHRGPSVRATHVSDANVGWKDSVTAVGGTVLKFVEPEKHPKETAKPRRKRQRARTICSMADFCASSARRVIESDPRWKRLPDEEYKLKAFLLVLLADHLLLDNEWVHNFAEG</sequence>
<reference evidence="1 2" key="1">
    <citation type="submission" date="2024-02" db="EMBL/GenBank/DDBJ databases">
        <title>De novo assembly and annotation of 12 fungi associated with fruit tree decline syndrome in Ontario, Canada.</title>
        <authorList>
            <person name="Sulman M."/>
            <person name="Ellouze W."/>
            <person name="Ilyukhin E."/>
        </authorList>
    </citation>
    <scope>NUCLEOTIDE SEQUENCE [LARGE SCALE GENOMIC DNA]</scope>
    <source>
        <strain evidence="1 2">M1-105</strain>
    </source>
</reference>
<evidence type="ECO:0000313" key="1">
    <source>
        <dbReference type="EMBL" id="KAL1622252.1"/>
    </source>
</evidence>
<evidence type="ECO:0000313" key="2">
    <source>
        <dbReference type="Proteomes" id="UP001521116"/>
    </source>
</evidence>
<gene>
    <name evidence="1" type="ORF">SLS56_008824</name>
</gene>
<name>A0ABR3SIY6_9PEZI</name>
<comment type="caution">
    <text evidence="1">The sequence shown here is derived from an EMBL/GenBank/DDBJ whole genome shotgun (WGS) entry which is preliminary data.</text>
</comment>
<protein>
    <submittedName>
        <fullName evidence="1">Uncharacterized protein</fullName>
    </submittedName>
</protein>
<keyword evidence="2" id="KW-1185">Reference proteome</keyword>
<proteinExistence type="predicted"/>
<dbReference type="EMBL" id="JAJVDC020000138">
    <property type="protein sequence ID" value="KAL1622252.1"/>
    <property type="molecule type" value="Genomic_DNA"/>
</dbReference>